<sequence>MEKMISYQIGDCEVFKVLEIEASYLTATLFPDQSLSADVPENIVLSMHSWLVRTPEKLIVIDTATGNGRNRPGAPLFHQLNTPYEQRLREAGVDPDRVDLVLMTHLHGDHVGWNTHWQDGKWQPLFKNARYHCSHRDLASWQQDPARQNIMADSLTPIIEAGLLDTIDVSREPEFAGVLRYKPTPGHTEHHASIILHSAGKYAFFSGDLMHNEIQVKQPHLASRFCANAEQAEAQRRLALGWAADHQALWFSSHFAQSSAGYISRKDEGFEWCYS</sequence>
<protein>
    <submittedName>
        <fullName evidence="6">MBL fold metallo-hydrolase</fullName>
    </submittedName>
</protein>
<keyword evidence="2" id="KW-0479">Metal-binding</keyword>
<keyword evidence="4" id="KW-0862">Zinc</keyword>
<reference evidence="6 7" key="1">
    <citation type="submission" date="2020-01" db="EMBL/GenBank/DDBJ databases">
        <authorList>
            <person name="Lee S.D."/>
        </authorList>
    </citation>
    <scope>NUCLEOTIDE SEQUENCE [LARGE SCALE GENOMIC DNA]</scope>
    <source>
        <strain evidence="6 7">SAP-1</strain>
    </source>
</reference>
<feature type="domain" description="Metallo-beta-lactamase" evidence="5">
    <location>
        <begin position="46"/>
        <end position="246"/>
    </location>
</feature>
<organism evidence="6 7">
    <name type="scientific">Rouxiella aceris</name>
    <dbReference type="NCBI Taxonomy" id="2703884"/>
    <lineage>
        <taxon>Bacteria</taxon>
        <taxon>Pseudomonadati</taxon>
        <taxon>Pseudomonadota</taxon>
        <taxon>Gammaproteobacteria</taxon>
        <taxon>Enterobacterales</taxon>
        <taxon>Yersiniaceae</taxon>
        <taxon>Rouxiella</taxon>
    </lineage>
</organism>
<proteinExistence type="inferred from homology"/>
<comment type="similarity">
    <text evidence="1">Belongs to the metallo-beta-lactamase superfamily.</text>
</comment>
<evidence type="ECO:0000256" key="4">
    <source>
        <dbReference type="ARBA" id="ARBA00022833"/>
    </source>
</evidence>
<dbReference type="Proteomes" id="UP000585363">
    <property type="component" value="Unassembled WGS sequence"/>
</dbReference>
<dbReference type="PANTHER" id="PTHR42978:SF6">
    <property type="entry name" value="QUORUM-QUENCHING LACTONASE YTNP-RELATED"/>
    <property type="match status" value="1"/>
</dbReference>
<dbReference type="PANTHER" id="PTHR42978">
    <property type="entry name" value="QUORUM-QUENCHING LACTONASE YTNP-RELATED-RELATED"/>
    <property type="match status" value="1"/>
</dbReference>
<dbReference type="InterPro" id="IPR036866">
    <property type="entry name" value="RibonucZ/Hydroxyglut_hydro"/>
</dbReference>
<dbReference type="RefSeq" id="WP_169402261.1">
    <property type="nucleotide sequence ID" value="NZ_JAADJU010000003.1"/>
</dbReference>
<dbReference type="InterPro" id="IPR051013">
    <property type="entry name" value="MBL_superfamily_lactonases"/>
</dbReference>
<evidence type="ECO:0000259" key="5">
    <source>
        <dbReference type="SMART" id="SM00849"/>
    </source>
</evidence>
<dbReference type="SUPFAM" id="SSF56281">
    <property type="entry name" value="Metallo-hydrolase/oxidoreductase"/>
    <property type="match status" value="1"/>
</dbReference>
<evidence type="ECO:0000313" key="6">
    <source>
        <dbReference type="EMBL" id="NMP26560.1"/>
    </source>
</evidence>
<dbReference type="GO" id="GO:0046872">
    <property type="term" value="F:metal ion binding"/>
    <property type="evidence" value="ECO:0007669"/>
    <property type="project" value="UniProtKB-KW"/>
</dbReference>
<comment type="caution">
    <text evidence="6">The sequence shown here is derived from an EMBL/GenBank/DDBJ whole genome shotgun (WGS) entry which is preliminary data.</text>
</comment>
<dbReference type="Gene3D" id="3.60.15.10">
    <property type="entry name" value="Ribonuclease Z/Hydroxyacylglutathione hydrolase-like"/>
    <property type="match status" value="1"/>
</dbReference>
<gene>
    <name evidence="6" type="ORF">GW590_06720</name>
</gene>
<reference evidence="6 7" key="2">
    <citation type="submission" date="2020-06" db="EMBL/GenBank/DDBJ databases">
        <title>Polyphasic characterization of a Rahnella strain isolated from tree sap.</title>
        <authorList>
            <person name="Kim I.S."/>
        </authorList>
    </citation>
    <scope>NUCLEOTIDE SEQUENCE [LARGE SCALE GENOMIC DNA]</scope>
    <source>
        <strain evidence="6 7">SAP-1</strain>
    </source>
</reference>
<keyword evidence="3 6" id="KW-0378">Hydrolase</keyword>
<dbReference type="InterPro" id="IPR001279">
    <property type="entry name" value="Metallo-B-lactamas"/>
</dbReference>
<evidence type="ECO:0000256" key="3">
    <source>
        <dbReference type="ARBA" id="ARBA00022801"/>
    </source>
</evidence>
<accession>A0A848MHI6</accession>
<evidence type="ECO:0000256" key="1">
    <source>
        <dbReference type="ARBA" id="ARBA00007749"/>
    </source>
</evidence>
<dbReference type="SMART" id="SM00849">
    <property type="entry name" value="Lactamase_B"/>
    <property type="match status" value="1"/>
</dbReference>
<dbReference type="AlphaFoldDB" id="A0A848MHI6"/>
<dbReference type="CDD" id="cd16277">
    <property type="entry name" value="metallo-hydrolase-like_MBL-fold"/>
    <property type="match status" value="1"/>
</dbReference>
<evidence type="ECO:0000256" key="2">
    <source>
        <dbReference type="ARBA" id="ARBA00022723"/>
    </source>
</evidence>
<keyword evidence="7" id="KW-1185">Reference proteome</keyword>
<dbReference type="GO" id="GO:0016787">
    <property type="term" value="F:hydrolase activity"/>
    <property type="evidence" value="ECO:0007669"/>
    <property type="project" value="UniProtKB-KW"/>
</dbReference>
<dbReference type="Pfam" id="PF00753">
    <property type="entry name" value="Lactamase_B"/>
    <property type="match status" value="1"/>
</dbReference>
<evidence type="ECO:0000313" key="7">
    <source>
        <dbReference type="Proteomes" id="UP000585363"/>
    </source>
</evidence>
<dbReference type="EMBL" id="JAADJU010000003">
    <property type="protein sequence ID" value="NMP26560.1"/>
    <property type="molecule type" value="Genomic_DNA"/>
</dbReference>
<name>A0A848MHI6_9GAMM</name>